<protein>
    <submittedName>
        <fullName evidence="1">Uncharacterized protein</fullName>
    </submittedName>
</protein>
<dbReference type="EMBL" id="BA000038">
    <property type="protein sequence ID" value="BAC96769.1"/>
    <property type="molecule type" value="Genomic_DNA"/>
</dbReference>
<evidence type="ECO:0000313" key="2">
    <source>
        <dbReference type="Proteomes" id="UP000002675"/>
    </source>
</evidence>
<evidence type="ECO:0000313" key="1">
    <source>
        <dbReference type="EMBL" id="BAC96769.1"/>
    </source>
</evidence>
<dbReference type="KEGG" id="vvy:VVA0743"/>
<dbReference type="HOGENOM" id="CLU_2978135_0_0_6"/>
<reference evidence="1 2" key="1">
    <citation type="journal article" date="2003" name="Genome Res.">
        <title>Comparative genome analysis of Vibrio vulnificus, a marine pathogen.</title>
        <authorList>
            <person name="Chen C.Y."/>
            <person name="Wu K.M."/>
            <person name="Chang Y.C."/>
            <person name="Chang C.H."/>
            <person name="Tsai H.C."/>
            <person name="Liao T.L."/>
            <person name="Liu Y.M."/>
            <person name="Chen H.J."/>
            <person name="Shen A.B."/>
            <person name="Li J.C."/>
            <person name="Su T.L."/>
            <person name="Shao C.P."/>
            <person name="Lee C.T."/>
            <person name="Hor L.I."/>
            <person name="Tsai S.F."/>
        </authorList>
    </citation>
    <scope>NUCLEOTIDE SEQUENCE [LARGE SCALE GENOMIC DNA]</scope>
    <source>
        <strain evidence="1 2">YJ016</strain>
    </source>
</reference>
<sequence length="58" mass="6740">MERLDGYSGGGWVDRNLVNTCLSRAAKWCVSRLRNKERFCAPFFCQDNVKITQTCAWH</sequence>
<accession>Q7MEC7</accession>
<gene>
    <name evidence="1" type="ordered locus">VVA0743</name>
</gene>
<organism evidence="1 2">
    <name type="scientific">Vibrio vulnificus (strain YJ016)</name>
    <dbReference type="NCBI Taxonomy" id="196600"/>
    <lineage>
        <taxon>Bacteria</taxon>
        <taxon>Pseudomonadati</taxon>
        <taxon>Pseudomonadota</taxon>
        <taxon>Gammaproteobacteria</taxon>
        <taxon>Vibrionales</taxon>
        <taxon>Vibrionaceae</taxon>
        <taxon>Vibrio</taxon>
    </lineage>
</organism>
<dbReference type="Proteomes" id="UP000002675">
    <property type="component" value="Chromosome II"/>
</dbReference>
<dbReference type="AlphaFoldDB" id="Q7MEC7"/>
<name>Q7MEC7_VIBVY</name>
<proteinExistence type="predicted"/>